<keyword evidence="2" id="KW-1185">Reference proteome</keyword>
<proteinExistence type="predicted"/>
<name>A0ABU1N5U2_9CAUL</name>
<accession>A0ABU1N5U2</accession>
<dbReference type="RefSeq" id="WP_056761186.1">
    <property type="nucleotide sequence ID" value="NZ_BMLD01000011.1"/>
</dbReference>
<evidence type="ECO:0000313" key="1">
    <source>
        <dbReference type="EMBL" id="MDR6533807.1"/>
    </source>
</evidence>
<sequence length="150" mass="15862">MTTGTANFNGDCGECKNGYYTATSSGGMQPNQSATVNGNSPQNCVVANDGGTVFAIELQSIAGIYSYQVRVDAQGPKGAFSGSMYLAFEDQTGDVYYLSIFSSTREWHEVSYNSSAPAIVKIYWSDKSFTVASGDAAKAKPAYKVLSPVG</sequence>
<reference evidence="1 2" key="1">
    <citation type="submission" date="2023-07" db="EMBL/GenBank/DDBJ databases">
        <title>Sorghum-associated microbial communities from plants grown in Nebraska, USA.</title>
        <authorList>
            <person name="Schachtman D."/>
        </authorList>
    </citation>
    <scope>NUCLEOTIDE SEQUENCE [LARGE SCALE GENOMIC DNA]</scope>
    <source>
        <strain evidence="1 2">DS2154</strain>
    </source>
</reference>
<evidence type="ECO:0000313" key="2">
    <source>
        <dbReference type="Proteomes" id="UP001262754"/>
    </source>
</evidence>
<comment type="caution">
    <text evidence="1">The sequence shown here is derived from an EMBL/GenBank/DDBJ whole genome shotgun (WGS) entry which is preliminary data.</text>
</comment>
<dbReference type="EMBL" id="JAVDRL010000015">
    <property type="protein sequence ID" value="MDR6533807.1"/>
    <property type="molecule type" value="Genomic_DNA"/>
</dbReference>
<gene>
    <name evidence="1" type="ORF">J2800_004577</name>
</gene>
<protein>
    <submittedName>
        <fullName evidence="1">Uncharacterized protein</fullName>
    </submittedName>
</protein>
<dbReference type="Proteomes" id="UP001262754">
    <property type="component" value="Unassembled WGS sequence"/>
</dbReference>
<organism evidence="1 2">
    <name type="scientific">Caulobacter rhizosphaerae</name>
    <dbReference type="NCBI Taxonomy" id="2010972"/>
    <lineage>
        <taxon>Bacteria</taxon>
        <taxon>Pseudomonadati</taxon>
        <taxon>Pseudomonadota</taxon>
        <taxon>Alphaproteobacteria</taxon>
        <taxon>Caulobacterales</taxon>
        <taxon>Caulobacteraceae</taxon>
        <taxon>Caulobacter</taxon>
    </lineage>
</organism>